<dbReference type="SUPFAM" id="SSF52540">
    <property type="entry name" value="P-loop containing nucleoside triphosphate hydrolases"/>
    <property type="match status" value="1"/>
</dbReference>
<dbReference type="InterPro" id="IPR027417">
    <property type="entry name" value="P-loop_NTPase"/>
</dbReference>
<dbReference type="RefSeq" id="XP_002682504.1">
    <property type="nucleotide sequence ID" value="XM_002682458.1"/>
</dbReference>
<dbReference type="EMBL" id="GG738847">
    <property type="protein sequence ID" value="EFC49760.1"/>
    <property type="molecule type" value="Genomic_DNA"/>
</dbReference>
<dbReference type="Proteomes" id="UP000006671">
    <property type="component" value="Unassembled WGS sequence"/>
</dbReference>
<dbReference type="AlphaFoldDB" id="D2V0P5"/>
<feature type="region of interest" description="Disordered" evidence="1">
    <location>
        <begin position="1"/>
        <end position="32"/>
    </location>
</feature>
<evidence type="ECO:0000313" key="3">
    <source>
        <dbReference type="Proteomes" id="UP000006671"/>
    </source>
</evidence>
<dbReference type="InParanoid" id="D2V0P5"/>
<keyword evidence="3" id="KW-1185">Reference proteome</keyword>
<sequence>MKKCTKCVMAGDGPKNKKQKQEPETTKPFSSPQTHVLITKEDLKNSALQLKFVNRENESERIVNTLVQNKKQQNLSQAKLVSLFQTFGIGKTTLVRRFREVYGKWDQQSEWVKDLQLFELDFRLFKVSSEESISDMSKKIADFVVKEYCKQFITKFQPNGSQDLLQKRQDFYQKMLDFANQNDYGANLIFEALNIDSSLPEGYLVLVDEVDGILQNNFGQLLQDSKWTTCKEGCDIYLSRFLELWNEVMPLLIPYKSTVIFSGHIPVHLALTENQDVKKSPPSDYCLVFLSPMENQVVEIMLRQSHVQKGNSCITLLDALQLLGLNDIDDFIDILVEYTGTAPRIMENAFNSILRNLNNLSSKEKICEAIEKSEQKQHDVTIALRNDEQAKLVAHLYLLHSFGIAIPSQTRHRNFIEILPYLKMHFQVMEDKTVKINIPKLLKDDILMKLSKFKTSISGVRYNLLQNNSILLHTSKALELSVIDLLAEQILTLSFTKTNEITVFGDLCGGIFKETFFSSLELPPNFLTQNILIPGFSPISTKQQYDQEMGFSNYLHPNYVSFTSVLDDAMSENQFCAAIPGEINSGFDVLIALNKTPLQVLRKLLLFEMKLYEKDFSLSKLQEEINQASAFLPNTYSVEEKPSLNGENLHFTVIMVVMGYSDSVLRVIEKNANNYGSLLITGTCYLENETISYTKPKFGTKSWLKLKKGGFEVLLLTKKGLENLLSKDLYTLFHDHTQKKEELYRKMICYHVGFPQKPSFSSIESSYTPLTSNIGSSQMHANQASNSKTLQRACGMLIIQDNLLDKSRPKSWSPEQVKVVLLDAEQGVGLDEEESQNLKLKGRDLDNIIDALISFNGDKEAKISHAFAQPLEIKSLAVKNIIVRWVFNNLLEYK</sequence>
<reference evidence="2 3" key="1">
    <citation type="journal article" date="2010" name="Cell">
        <title>The genome of Naegleria gruberi illuminates early eukaryotic versatility.</title>
        <authorList>
            <person name="Fritz-Laylin L.K."/>
            <person name="Prochnik S.E."/>
            <person name="Ginger M.L."/>
            <person name="Dacks J.B."/>
            <person name="Carpenter M.L."/>
            <person name="Field M.C."/>
            <person name="Kuo A."/>
            <person name="Paredez A."/>
            <person name="Chapman J."/>
            <person name="Pham J."/>
            <person name="Shu S."/>
            <person name="Neupane R."/>
            <person name="Cipriano M."/>
            <person name="Mancuso J."/>
            <person name="Tu H."/>
            <person name="Salamov A."/>
            <person name="Lindquist E."/>
            <person name="Shapiro H."/>
            <person name="Lucas S."/>
            <person name="Grigoriev I.V."/>
            <person name="Cande W.Z."/>
            <person name="Fulton C."/>
            <person name="Rokhsar D.S."/>
            <person name="Dawson S.C."/>
        </authorList>
    </citation>
    <scope>NUCLEOTIDE SEQUENCE [LARGE SCALE GENOMIC DNA]</scope>
    <source>
        <strain evidence="2 3">NEG-M</strain>
    </source>
</reference>
<dbReference type="VEuPathDB" id="AmoebaDB:NAEGRDRAFT_62366"/>
<protein>
    <submittedName>
        <fullName evidence="2">Predicted protein</fullName>
    </submittedName>
</protein>
<organism evidence="3">
    <name type="scientific">Naegleria gruberi</name>
    <name type="common">Amoeba</name>
    <dbReference type="NCBI Taxonomy" id="5762"/>
    <lineage>
        <taxon>Eukaryota</taxon>
        <taxon>Discoba</taxon>
        <taxon>Heterolobosea</taxon>
        <taxon>Tetramitia</taxon>
        <taxon>Eutetramitia</taxon>
        <taxon>Vahlkampfiidae</taxon>
        <taxon>Naegleria</taxon>
    </lineage>
</organism>
<proteinExistence type="predicted"/>
<evidence type="ECO:0000313" key="2">
    <source>
        <dbReference type="EMBL" id="EFC49760.1"/>
    </source>
</evidence>
<accession>D2V0P5</accession>
<gene>
    <name evidence="2" type="ORF">NAEGRDRAFT_62366</name>
</gene>
<evidence type="ECO:0000256" key="1">
    <source>
        <dbReference type="SAM" id="MobiDB-lite"/>
    </source>
</evidence>
<dbReference type="KEGG" id="ngr:NAEGRDRAFT_62366"/>
<name>D2V0P5_NAEGR</name>
<dbReference type="GeneID" id="8855440"/>